<evidence type="ECO:0000313" key="2">
    <source>
        <dbReference type="Proteomes" id="UP001500571"/>
    </source>
</evidence>
<comment type="caution">
    <text evidence="1">The sequence shown here is derived from an EMBL/GenBank/DDBJ whole genome shotgun (WGS) entry which is preliminary data.</text>
</comment>
<accession>A0ABN2RXD3</accession>
<sequence>MPESRSVIAAVSRIFPPGSSWKVLRPAPEVRTTTFLADLATTVVFSLGAVVPSARVTVDVQVVPADG</sequence>
<gene>
    <name evidence="1" type="ORF">GCM10009798_42120</name>
</gene>
<name>A0ABN2RXD3_9ACTN</name>
<dbReference type="Proteomes" id="UP001500571">
    <property type="component" value="Unassembled WGS sequence"/>
</dbReference>
<protein>
    <submittedName>
        <fullName evidence="1">Uncharacterized protein</fullName>
    </submittedName>
</protein>
<reference evidence="1 2" key="1">
    <citation type="journal article" date="2019" name="Int. J. Syst. Evol. Microbiol.">
        <title>The Global Catalogue of Microorganisms (GCM) 10K type strain sequencing project: providing services to taxonomists for standard genome sequencing and annotation.</title>
        <authorList>
            <consortium name="The Broad Institute Genomics Platform"/>
            <consortium name="The Broad Institute Genome Sequencing Center for Infectious Disease"/>
            <person name="Wu L."/>
            <person name="Ma J."/>
        </authorList>
    </citation>
    <scope>NUCLEOTIDE SEQUENCE [LARGE SCALE GENOMIC DNA]</scope>
    <source>
        <strain evidence="1 2">JCM 15309</strain>
    </source>
</reference>
<organism evidence="1 2">
    <name type="scientific">Nocardioides panacihumi</name>
    <dbReference type="NCBI Taxonomy" id="400774"/>
    <lineage>
        <taxon>Bacteria</taxon>
        <taxon>Bacillati</taxon>
        <taxon>Actinomycetota</taxon>
        <taxon>Actinomycetes</taxon>
        <taxon>Propionibacteriales</taxon>
        <taxon>Nocardioidaceae</taxon>
        <taxon>Nocardioides</taxon>
    </lineage>
</organism>
<keyword evidence="2" id="KW-1185">Reference proteome</keyword>
<proteinExistence type="predicted"/>
<dbReference type="EMBL" id="BAAAPB010000008">
    <property type="protein sequence ID" value="GAA1976489.1"/>
    <property type="molecule type" value="Genomic_DNA"/>
</dbReference>
<evidence type="ECO:0000313" key="1">
    <source>
        <dbReference type="EMBL" id="GAA1976489.1"/>
    </source>
</evidence>